<evidence type="ECO:0000256" key="3">
    <source>
        <dbReference type="ARBA" id="ARBA00022737"/>
    </source>
</evidence>
<evidence type="ECO:0000256" key="7">
    <source>
        <dbReference type="SAM" id="SignalP"/>
    </source>
</evidence>
<dbReference type="PANTHER" id="PTHR45656:SF4">
    <property type="entry name" value="PROTEIN CBR-CLEC-78"/>
    <property type="match status" value="1"/>
</dbReference>
<reference evidence="10" key="1">
    <citation type="submission" date="2025-08" db="UniProtKB">
        <authorList>
            <consortium name="RefSeq"/>
        </authorList>
    </citation>
    <scope>IDENTIFICATION</scope>
    <source>
        <tissue evidence="10">Blood</tissue>
    </source>
</reference>
<dbReference type="InterPro" id="IPR035976">
    <property type="entry name" value="Sushi/SCR/CCP_sf"/>
</dbReference>
<evidence type="ECO:0000313" key="10">
    <source>
        <dbReference type="RefSeq" id="XP_034270234.1"/>
    </source>
</evidence>
<feature type="chain" id="PRO_5028035801" evidence="7">
    <location>
        <begin position="27"/>
        <end position="459"/>
    </location>
</feature>
<dbReference type="Gene3D" id="2.10.70.10">
    <property type="entry name" value="Complement Module, domain 1"/>
    <property type="match status" value="6"/>
</dbReference>
<dbReference type="GeneID" id="117663848"/>
<dbReference type="SMART" id="SM00032">
    <property type="entry name" value="CCP"/>
    <property type="match status" value="6"/>
</dbReference>
<feature type="domain" description="Sushi" evidence="8">
    <location>
        <begin position="345"/>
        <end position="404"/>
    </location>
</feature>
<evidence type="ECO:0000313" key="9">
    <source>
        <dbReference type="Proteomes" id="UP001652622"/>
    </source>
</evidence>
<comment type="caution">
    <text evidence="5">Lacks conserved residue(s) required for the propagation of feature annotation.</text>
</comment>
<feature type="domain" description="Sushi" evidence="8">
    <location>
        <begin position="91"/>
        <end position="151"/>
    </location>
</feature>
<feature type="domain" description="Sushi" evidence="8">
    <location>
        <begin position="26"/>
        <end position="90"/>
    </location>
</feature>
<dbReference type="InterPro" id="IPR000436">
    <property type="entry name" value="Sushi_SCR_CCP_dom"/>
</dbReference>
<feature type="domain" description="Sushi" evidence="8">
    <location>
        <begin position="279"/>
        <end position="344"/>
    </location>
</feature>
<evidence type="ECO:0000256" key="2">
    <source>
        <dbReference type="ARBA" id="ARBA00022729"/>
    </source>
</evidence>
<dbReference type="FunFam" id="2.10.70.10:FF:000014">
    <property type="entry name" value="Membrane cofactor protein"/>
    <property type="match status" value="1"/>
</dbReference>
<feature type="compositionally biased region" description="Basic and acidic residues" evidence="6">
    <location>
        <begin position="422"/>
        <end position="431"/>
    </location>
</feature>
<evidence type="ECO:0000256" key="4">
    <source>
        <dbReference type="ARBA" id="ARBA00023157"/>
    </source>
</evidence>
<evidence type="ECO:0000256" key="1">
    <source>
        <dbReference type="ARBA" id="ARBA00022659"/>
    </source>
</evidence>
<keyword evidence="1 5" id="KW-0768">Sushi</keyword>
<accession>A0A6P9BJI2</accession>
<keyword evidence="4 5" id="KW-1015">Disulfide bond</keyword>
<feature type="domain" description="Sushi" evidence="8">
    <location>
        <begin position="152"/>
        <end position="217"/>
    </location>
</feature>
<feature type="signal peptide" evidence="7">
    <location>
        <begin position="1"/>
        <end position="26"/>
    </location>
</feature>
<dbReference type="PANTHER" id="PTHR45656">
    <property type="entry name" value="PROTEIN CBR-CLEC-78"/>
    <property type="match status" value="1"/>
</dbReference>
<name>A0A6P9BJI2_PANGU</name>
<feature type="disulfide bond" evidence="5">
    <location>
        <begin position="154"/>
        <end position="197"/>
    </location>
</feature>
<gene>
    <name evidence="10" type="primary">LOC117663848</name>
</gene>
<dbReference type="InParanoid" id="A0A6P9BJI2"/>
<protein>
    <submittedName>
        <fullName evidence="10">C4b-binding protein alpha chain-like</fullName>
    </submittedName>
</protein>
<sequence length="459" mass="50717">MMALSCNQTGLLAWILLLLSLSEVQSDCPNPVLPPHSSLRTGEVLPHTSPTGTVLRLQCITGHEIIPGTIPRMTCLDTNKWSELPTLCQGKRCPIPHIENGQIVSSDDLRLGEEITLGCHYGFRIIGGATRQCVLKSGRVDWNRELPVCERIPCARPPIIANGRYDPSPSDTYDAGWTVIYRCDADYSLIGNSTITCIVAENGVDGKWNLPSPVCTRKRCPVPLIKNGKILFANDFGLGEKVTLACDYGFRIIGGSTLQCVLKSGKVDWNRELPVCERIPCARPPIIANGRYDPSPSDTYDVGWTVIYRCDADYSLIGQSAITCIVAENGVDGKWNLPSPECKNVKCRRPIIPNGKVASVFQATYTYQNKLLIECDPGYTFVESSLIECDADSQWKPSGPWCDKIMIPVTDPTSALPPNTPEEDKSEDKSLEDRLDIIEKKLDRILHILQLTGQRKTIC</sequence>
<dbReference type="OMA" id="CVKGPRP"/>
<evidence type="ECO:0000259" key="8">
    <source>
        <dbReference type="PROSITE" id="PS50923"/>
    </source>
</evidence>
<dbReference type="KEGG" id="pgut:117663848"/>
<feature type="disulfide bond" evidence="5">
    <location>
        <begin position="281"/>
        <end position="324"/>
    </location>
</feature>
<dbReference type="InterPro" id="IPR051277">
    <property type="entry name" value="SEZ6_CSMD_C4BPB_Regulators"/>
</dbReference>
<evidence type="ECO:0000256" key="5">
    <source>
        <dbReference type="PROSITE-ProRule" id="PRU00302"/>
    </source>
</evidence>
<feature type="domain" description="Sushi" evidence="8">
    <location>
        <begin position="218"/>
        <end position="278"/>
    </location>
</feature>
<dbReference type="RefSeq" id="XP_034270234.1">
    <property type="nucleotide sequence ID" value="XM_034414343.2"/>
</dbReference>
<dbReference type="Pfam" id="PF00084">
    <property type="entry name" value="Sushi"/>
    <property type="match status" value="6"/>
</dbReference>
<keyword evidence="2 7" id="KW-0732">Signal</keyword>
<feature type="region of interest" description="Disordered" evidence="6">
    <location>
        <begin position="411"/>
        <end position="431"/>
    </location>
</feature>
<organism evidence="9 10">
    <name type="scientific">Pantherophis guttatus</name>
    <name type="common">Corn snake</name>
    <name type="synonym">Elaphe guttata</name>
    <dbReference type="NCBI Taxonomy" id="94885"/>
    <lineage>
        <taxon>Eukaryota</taxon>
        <taxon>Metazoa</taxon>
        <taxon>Chordata</taxon>
        <taxon>Craniata</taxon>
        <taxon>Vertebrata</taxon>
        <taxon>Euteleostomi</taxon>
        <taxon>Lepidosauria</taxon>
        <taxon>Squamata</taxon>
        <taxon>Bifurcata</taxon>
        <taxon>Unidentata</taxon>
        <taxon>Episquamata</taxon>
        <taxon>Toxicofera</taxon>
        <taxon>Serpentes</taxon>
        <taxon>Colubroidea</taxon>
        <taxon>Colubridae</taxon>
        <taxon>Colubrinae</taxon>
        <taxon>Pantherophis</taxon>
    </lineage>
</organism>
<dbReference type="PROSITE" id="PS50923">
    <property type="entry name" value="SUSHI"/>
    <property type="match status" value="6"/>
</dbReference>
<dbReference type="AlphaFoldDB" id="A0A6P9BJI2"/>
<proteinExistence type="predicted"/>
<feature type="disulfide bond" evidence="5">
    <location>
        <begin position="375"/>
        <end position="402"/>
    </location>
</feature>
<dbReference type="Proteomes" id="UP001652622">
    <property type="component" value="Unplaced"/>
</dbReference>
<dbReference type="CDD" id="cd00033">
    <property type="entry name" value="CCP"/>
    <property type="match status" value="6"/>
</dbReference>
<keyword evidence="3" id="KW-0677">Repeat</keyword>
<evidence type="ECO:0000256" key="6">
    <source>
        <dbReference type="SAM" id="MobiDB-lite"/>
    </source>
</evidence>
<dbReference type="SUPFAM" id="SSF57535">
    <property type="entry name" value="Complement control module/SCR domain"/>
    <property type="match status" value="6"/>
</dbReference>
<keyword evidence="9" id="KW-1185">Reference proteome</keyword>